<reference evidence="2 3" key="1">
    <citation type="submission" date="2018-02" db="EMBL/GenBank/DDBJ databases">
        <title>The genomes of Aspergillus section Nigri reveals drivers in fungal speciation.</title>
        <authorList>
            <consortium name="DOE Joint Genome Institute"/>
            <person name="Vesth T.C."/>
            <person name="Nybo J."/>
            <person name="Theobald S."/>
            <person name="Brandl J."/>
            <person name="Frisvad J.C."/>
            <person name="Nielsen K.F."/>
            <person name="Lyhne E.K."/>
            <person name="Kogle M.E."/>
            <person name="Kuo A."/>
            <person name="Riley R."/>
            <person name="Clum A."/>
            <person name="Nolan M."/>
            <person name="Lipzen A."/>
            <person name="Salamov A."/>
            <person name="Henrissat B."/>
            <person name="Wiebenga A."/>
            <person name="De vries R.P."/>
            <person name="Grigoriev I.V."/>
            <person name="Mortensen U.H."/>
            <person name="Andersen M.R."/>
            <person name="Baker S.E."/>
        </authorList>
    </citation>
    <scope>NUCLEOTIDE SEQUENCE [LARGE SCALE GENOMIC DNA]</scope>
    <source>
        <strain evidence="2 3">CBS 121057</strain>
    </source>
</reference>
<proteinExistence type="predicted"/>
<dbReference type="VEuPathDB" id="FungiDB:BO78DRAFT_430847"/>
<evidence type="ECO:0000313" key="3">
    <source>
        <dbReference type="Proteomes" id="UP000248423"/>
    </source>
</evidence>
<feature type="compositionally biased region" description="Polar residues" evidence="1">
    <location>
        <begin position="10"/>
        <end position="20"/>
    </location>
</feature>
<organism evidence="2 3">
    <name type="scientific">Aspergillus sclerotiicarbonarius (strain CBS 121057 / IBT 28362)</name>
    <dbReference type="NCBI Taxonomy" id="1448318"/>
    <lineage>
        <taxon>Eukaryota</taxon>
        <taxon>Fungi</taxon>
        <taxon>Dikarya</taxon>
        <taxon>Ascomycota</taxon>
        <taxon>Pezizomycotina</taxon>
        <taxon>Eurotiomycetes</taxon>
        <taxon>Eurotiomycetidae</taxon>
        <taxon>Eurotiales</taxon>
        <taxon>Aspergillaceae</taxon>
        <taxon>Aspergillus</taxon>
        <taxon>Aspergillus subgen. Circumdati</taxon>
    </lineage>
</organism>
<feature type="region of interest" description="Disordered" evidence="1">
    <location>
        <begin position="1"/>
        <end position="23"/>
    </location>
</feature>
<protein>
    <submittedName>
        <fullName evidence="2">Uncharacterized protein</fullName>
    </submittedName>
</protein>
<gene>
    <name evidence="2" type="ORF">BO78DRAFT_430847</name>
</gene>
<evidence type="ECO:0000313" key="2">
    <source>
        <dbReference type="EMBL" id="PYI05154.1"/>
    </source>
</evidence>
<dbReference type="Proteomes" id="UP000248423">
    <property type="component" value="Unassembled WGS sequence"/>
</dbReference>
<dbReference type="AlphaFoldDB" id="A0A319EN19"/>
<accession>A0A319EN19</accession>
<dbReference type="EMBL" id="KZ826361">
    <property type="protein sequence ID" value="PYI05154.1"/>
    <property type="molecule type" value="Genomic_DNA"/>
</dbReference>
<name>A0A319EN19_ASPSB</name>
<keyword evidence="3" id="KW-1185">Reference proteome</keyword>
<sequence>MRSEQPGNLDKTQACSNKGTTGVKGPVRITASDENENANATGCFLQVSERTRSPPIDAIMMKTYILAPGFHFHFGERMKLGDIVADWTVPTKTLTSLTTPCLDKTPQHVIKHALGPSKAFLGTWFRLRIIVTPRPRQTGENWQYIGRVTDNVTGEDPTTEPLQPQASGFTKRDTVFAAVPTISSKKMLSIIRLNVTPET</sequence>
<evidence type="ECO:0000256" key="1">
    <source>
        <dbReference type="SAM" id="MobiDB-lite"/>
    </source>
</evidence>